<accession>A0ABU1RXH1</accession>
<protein>
    <submittedName>
        <fullName evidence="1">Uncharacterized protein</fullName>
    </submittedName>
</protein>
<dbReference type="EMBL" id="JAVDTX010000001">
    <property type="protein sequence ID" value="MDR6843460.1"/>
    <property type="molecule type" value="Genomic_DNA"/>
</dbReference>
<sequence length="159" mass="17974">MKNLITAIAVLFTAQFFAQTHEIIKHNGEKLDVNFIKVENNLVYFAYPNSMEEHKISRYAVAQLNEKAKNNSKVVTEKINFSEKPDYKKVIILKESETIGLKKSESLTGYLGSVKGETRWSVSEIGENRLKEKAASKGHQFIVITSNKVGNLKAVAYTY</sequence>
<gene>
    <name evidence="1" type="ORF">J2W95_000140</name>
</gene>
<reference evidence="1 2" key="1">
    <citation type="submission" date="2023-07" db="EMBL/GenBank/DDBJ databases">
        <title>Sorghum-associated microbial communities from plants grown in Nebraska, USA.</title>
        <authorList>
            <person name="Schachtman D."/>
        </authorList>
    </citation>
    <scope>NUCLEOTIDE SEQUENCE [LARGE SCALE GENOMIC DNA]</scope>
    <source>
        <strain evidence="1 2">BE124</strain>
    </source>
</reference>
<evidence type="ECO:0000313" key="1">
    <source>
        <dbReference type="EMBL" id="MDR6843460.1"/>
    </source>
</evidence>
<organism evidence="1 2">
    <name type="scientific">Flavobacterium granuli</name>
    <dbReference type="NCBI Taxonomy" id="280093"/>
    <lineage>
        <taxon>Bacteria</taxon>
        <taxon>Pseudomonadati</taxon>
        <taxon>Bacteroidota</taxon>
        <taxon>Flavobacteriia</taxon>
        <taxon>Flavobacteriales</taxon>
        <taxon>Flavobacteriaceae</taxon>
        <taxon>Flavobacterium</taxon>
    </lineage>
</organism>
<dbReference type="RefSeq" id="WP_310002892.1">
    <property type="nucleotide sequence ID" value="NZ_JAVDTX010000001.1"/>
</dbReference>
<evidence type="ECO:0000313" key="2">
    <source>
        <dbReference type="Proteomes" id="UP001261871"/>
    </source>
</evidence>
<dbReference type="Proteomes" id="UP001261871">
    <property type="component" value="Unassembled WGS sequence"/>
</dbReference>
<name>A0ABU1RXH1_9FLAO</name>
<comment type="caution">
    <text evidence="1">The sequence shown here is derived from an EMBL/GenBank/DDBJ whole genome shotgun (WGS) entry which is preliminary data.</text>
</comment>
<keyword evidence="2" id="KW-1185">Reference proteome</keyword>
<proteinExistence type="predicted"/>